<dbReference type="STRING" id="1518501.CQ10_05115"/>
<dbReference type="OrthoDB" id="8232294at2"/>
<evidence type="ECO:0000313" key="1">
    <source>
        <dbReference type="EMBL" id="KRR05264.1"/>
    </source>
</evidence>
<name>A0A0R3LJG7_9BRAD</name>
<evidence type="ECO:0000313" key="2">
    <source>
        <dbReference type="Proteomes" id="UP000051913"/>
    </source>
</evidence>
<keyword evidence="2" id="KW-1185">Reference proteome</keyword>
<dbReference type="AlphaFoldDB" id="A0A0R3LJG7"/>
<reference evidence="1 2" key="1">
    <citation type="submission" date="2014-03" db="EMBL/GenBank/DDBJ databases">
        <title>Bradyrhizobium valentinum sp. nov., isolated from effective nodules of Lupinus mariae-josephae, a lupine endemic of basic-lime soils in Eastern Spain.</title>
        <authorList>
            <person name="Duran D."/>
            <person name="Rey L."/>
            <person name="Navarro A."/>
            <person name="Busquets A."/>
            <person name="Imperial J."/>
            <person name="Ruiz-Argueso T."/>
        </authorList>
    </citation>
    <scope>NUCLEOTIDE SEQUENCE [LARGE SCALE GENOMIC DNA]</scope>
    <source>
        <strain evidence="1 2">LmjM3</strain>
    </source>
</reference>
<sequence>MSDSNPSGATASQPRPADIQQLVALLGNLMPLLMRLQSQPFEQPFQTMPGSLPIPNPVLDRQAAENMIGDMVAESLRSLSAFLAANAAQHAGLENCVPIVTQAAHRFAARDYAQAFDLIGQAYRMIEIVRAADPRVPPVRQASTDQTRSSIH</sequence>
<dbReference type="Proteomes" id="UP000051913">
    <property type="component" value="Unassembled WGS sequence"/>
</dbReference>
<protein>
    <submittedName>
        <fullName evidence="1">Uncharacterized protein</fullName>
    </submittedName>
</protein>
<dbReference type="EMBL" id="LLXX01000119">
    <property type="protein sequence ID" value="KRR05264.1"/>
    <property type="molecule type" value="Genomic_DNA"/>
</dbReference>
<gene>
    <name evidence="1" type="ORF">CP49_01450</name>
</gene>
<proteinExistence type="predicted"/>
<dbReference type="RefSeq" id="WP_057851821.1">
    <property type="nucleotide sequence ID" value="NZ_LLXX01000119.1"/>
</dbReference>
<organism evidence="1 2">
    <name type="scientific">Bradyrhizobium valentinum</name>
    <dbReference type="NCBI Taxonomy" id="1518501"/>
    <lineage>
        <taxon>Bacteria</taxon>
        <taxon>Pseudomonadati</taxon>
        <taxon>Pseudomonadota</taxon>
        <taxon>Alphaproteobacteria</taxon>
        <taxon>Hyphomicrobiales</taxon>
        <taxon>Nitrobacteraceae</taxon>
        <taxon>Bradyrhizobium</taxon>
    </lineage>
</organism>
<comment type="caution">
    <text evidence="1">The sequence shown here is derived from an EMBL/GenBank/DDBJ whole genome shotgun (WGS) entry which is preliminary data.</text>
</comment>
<accession>A0A0R3LJG7</accession>